<organism evidence="1 2">
    <name type="scientific">Pseudomonas fluorescens</name>
    <dbReference type="NCBI Taxonomy" id="294"/>
    <lineage>
        <taxon>Bacteria</taxon>
        <taxon>Pseudomonadati</taxon>
        <taxon>Pseudomonadota</taxon>
        <taxon>Gammaproteobacteria</taxon>
        <taxon>Pseudomonadales</taxon>
        <taxon>Pseudomonadaceae</taxon>
        <taxon>Pseudomonas</taxon>
    </lineage>
</organism>
<evidence type="ECO:0008006" key="3">
    <source>
        <dbReference type="Google" id="ProtNLM"/>
    </source>
</evidence>
<dbReference type="RefSeq" id="WP_150747866.1">
    <property type="nucleotide sequence ID" value="NZ_CABVHE010000060.1"/>
</dbReference>
<dbReference type="Pfam" id="PF04663">
    <property type="entry name" value="Phenol_monoox"/>
    <property type="match status" value="1"/>
</dbReference>
<dbReference type="AlphaFoldDB" id="A0A5E6WPT4"/>
<name>A0A5E6WPT4_PSEFL</name>
<dbReference type="InterPro" id="IPR043010">
    <property type="entry name" value="Phenol_hydroxylase_sf"/>
</dbReference>
<dbReference type="GO" id="GO:0018662">
    <property type="term" value="F:phenol 2-monooxygenase activity"/>
    <property type="evidence" value="ECO:0007669"/>
    <property type="project" value="InterPro"/>
</dbReference>
<accession>A0A5E6WPT4</accession>
<sequence>MPVIALKPDYRGEARDAVDQFNGQQLIFVEWIGHLSICAPIAVLVDPEQGFGDFIEKTLQQSVFASHPDWAVIDWQQVQWGFERQPLNPQPDATFASLGIGHKAFITLRTPNLDGI</sequence>
<dbReference type="InterPro" id="IPR006756">
    <property type="entry name" value="Phenol_hydroxylase"/>
</dbReference>
<dbReference type="EMBL" id="CABVII010000005">
    <property type="protein sequence ID" value="VVO76257.1"/>
    <property type="molecule type" value="Genomic_DNA"/>
</dbReference>
<dbReference type="OrthoDB" id="5343663at2"/>
<proteinExistence type="predicted"/>
<evidence type="ECO:0000313" key="1">
    <source>
        <dbReference type="EMBL" id="VVO76257.1"/>
    </source>
</evidence>
<protein>
    <recommendedName>
        <fullName evidence="3">Phenol hydroxylase</fullName>
    </recommendedName>
</protein>
<gene>
    <name evidence="1" type="ORF">PS862_01592</name>
</gene>
<dbReference type="Proteomes" id="UP000385207">
    <property type="component" value="Unassembled WGS sequence"/>
</dbReference>
<dbReference type="Gene3D" id="3.10.20.560">
    <property type="entry name" value="Phenol hydroxylase"/>
    <property type="match status" value="1"/>
</dbReference>
<evidence type="ECO:0000313" key="2">
    <source>
        <dbReference type="Proteomes" id="UP000385207"/>
    </source>
</evidence>
<reference evidence="1 2" key="1">
    <citation type="submission" date="2019-09" db="EMBL/GenBank/DDBJ databases">
        <authorList>
            <person name="Chandra G."/>
            <person name="Truman W A."/>
        </authorList>
    </citation>
    <scope>NUCLEOTIDE SEQUENCE [LARGE SCALE GENOMIC DNA]</scope>
    <source>
        <strain evidence="1">PS862</strain>
    </source>
</reference>